<dbReference type="GO" id="GO:0016757">
    <property type="term" value="F:glycosyltransferase activity"/>
    <property type="evidence" value="ECO:0007669"/>
    <property type="project" value="UniProtKB-KW"/>
</dbReference>
<dbReference type="PANTHER" id="PTHR45947:SF3">
    <property type="entry name" value="SULFOQUINOVOSYL TRANSFERASE SQD2"/>
    <property type="match status" value="1"/>
</dbReference>
<sequence length="364" mass="41595">MNILHLSSEKTWRGGEQQIAYLIEELRKNGVNCYVACRKNTPFETYCQKKNLPHIVLPFANEFDLYTASQLKKYCQENKIDLVHAHSSHSHGLSVWASVLGNKPPIILSRRVDFPVKKNLLSKFKYNYKGVKRVICVSEKIREITMPSLKHPEICVTVHSGIDLNRFENSKNTGKLHKEFNLPENQLIVGNISAIAEQKDYFTFVNTAELLLKKGLNAKFFIIGDGPMRSEIEAFVKQKNLQDHIIFTGFRKDVPEILPELDVFLITSQTEGLGTTILDAFACRVPVVATRGGGIPEIVKESETGLLANVYDTKQLARQVQRVLADKELRQILTEQAYRFLQNFRKENTAKRTLEIYRQVMAEN</sequence>
<evidence type="ECO:0000259" key="1">
    <source>
        <dbReference type="Pfam" id="PF00534"/>
    </source>
</evidence>
<evidence type="ECO:0000259" key="2">
    <source>
        <dbReference type="Pfam" id="PF13439"/>
    </source>
</evidence>
<dbReference type="Pfam" id="PF00534">
    <property type="entry name" value="Glycos_transf_1"/>
    <property type="match status" value="1"/>
</dbReference>
<dbReference type="EMBL" id="JBHSKT010000001">
    <property type="protein sequence ID" value="MFC5268999.1"/>
    <property type="molecule type" value="Genomic_DNA"/>
</dbReference>
<dbReference type="Gene3D" id="3.40.50.2000">
    <property type="entry name" value="Glycogen Phosphorylase B"/>
    <property type="match status" value="2"/>
</dbReference>
<dbReference type="Proteomes" id="UP001596161">
    <property type="component" value="Unassembled WGS sequence"/>
</dbReference>
<dbReference type="CDD" id="cd03801">
    <property type="entry name" value="GT4_PimA-like"/>
    <property type="match status" value="1"/>
</dbReference>
<dbReference type="Pfam" id="PF13439">
    <property type="entry name" value="Glyco_transf_4"/>
    <property type="match status" value="1"/>
</dbReference>
<evidence type="ECO:0000313" key="4">
    <source>
        <dbReference type="Proteomes" id="UP001596161"/>
    </source>
</evidence>
<feature type="domain" description="Glycosyltransferase subfamily 4-like N-terminal" evidence="2">
    <location>
        <begin position="13"/>
        <end position="166"/>
    </location>
</feature>
<evidence type="ECO:0000313" key="3">
    <source>
        <dbReference type="EMBL" id="MFC5268999.1"/>
    </source>
</evidence>
<keyword evidence="3" id="KW-0328">Glycosyltransferase</keyword>
<proteinExistence type="predicted"/>
<dbReference type="InterPro" id="IPR001296">
    <property type="entry name" value="Glyco_trans_1"/>
</dbReference>
<feature type="domain" description="Glycosyl transferase family 1" evidence="1">
    <location>
        <begin position="175"/>
        <end position="339"/>
    </location>
</feature>
<keyword evidence="4" id="KW-1185">Reference proteome</keyword>
<dbReference type="InterPro" id="IPR028098">
    <property type="entry name" value="Glyco_trans_4-like_N"/>
</dbReference>
<name>A0ABW0E840_9BACT</name>
<dbReference type="EC" id="2.4.-.-" evidence="3"/>
<comment type="caution">
    <text evidence="3">The sequence shown here is derived from an EMBL/GenBank/DDBJ whole genome shotgun (WGS) entry which is preliminary data.</text>
</comment>
<gene>
    <name evidence="3" type="ORF">ACFPIB_00145</name>
</gene>
<dbReference type="RefSeq" id="WP_378015398.1">
    <property type="nucleotide sequence ID" value="NZ_JBHSKT010000001.1"/>
</dbReference>
<dbReference type="SUPFAM" id="SSF53756">
    <property type="entry name" value="UDP-Glycosyltransferase/glycogen phosphorylase"/>
    <property type="match status" value="1"/>
</dbReference>
<protein>
    <submittedName>
        <fullName evidence="3">Glycosyltransferase family 4 protein</fullName>
        <ecNumber evidence="3">2.4.-.-</ecNumber>
    </submittedName>
</protein>
<dbReference type="InterPro" id="IPR050194">
    <property type="entry name" value="Glycosyltransferase_grp1"/>
</dbReference>
<accession>A0ABW0E840</accession>
<reference evidence="4" key="1">
    <citation type="journal article" date="2019" name="Int. J. Syst. Evol. Microbiol.">
        <title>The Global Catalogue of Microorganisms (GCM) 10K type strain sequencing project: providing services to taxonomists for standard genome sequencing and annotation.</title>
        <authorList>
            <consortium name="The Broad Institute Genomics Platform"/>
            <consortium name="The Broad Institute Genome Sequencing Center for Infectious Disease"/>
            <person name="Wu L."/>
            <person name="Ma J."/>
        </authorList>
    </citation>
    <scope>NUCLEOTIDE SEQUENCE [LARGE SCALE GENOMIC DNA]</scope>
    <source>
        <strain evidence="4">KACC 12602</strain>
    </source>
</reference>
<keyword evidence="3" id="KW-0808">Transferase</keyword>
<dbReference type="PANTHER" id="PTHR45947">
    <property type="entry name" value="SULFOQUINOVOSYL TRANSFERASE SQD2"/>
    <property type="match status" value="1"/>
</dbReference>
<organism evidence="3 4">
    <name type="scientific">Adhaeribacter terreus</name>
    <dbReference type="NCBI Taxonomy" id="529703"/>
    <lineage>
        <taxon>Bacteria</taxon>
        <taxon>Pseudomonadati</taxon>
        <taxon>Bacteroidota</taxon>
        <taxon>Cytophagia</taxon>
        <taxon>Cytophagales</taxon>
        <taxon>Hymenobacteraceae</taxon>
        <taxon>Adhaeribacter</taxon>
    </lineage>
</organism>